<dbReference type="InterPro" id="IPR013736">
    <property type="entry name" value="Xaa-Pro_dipept_C"/>
</dbReference>
<dbReference type="InterPro" id="IPR005674">
    <property type="entry name" value="CocE/Ser_esterase"/>
</dbReference>
<name>A0AAP2DIS4_9BACT</name>
<dbReference type="EMBL" id="JAHESF010000007">
    <property type="protein sequence ID" value="MBT1697126.1"/>
    <property type="molecule type" value="Genomic_DNA"/>
</dbReference>
<comment type="caution">
    <text evidence="5">The sequence shown here is derived from an EMBL/GenBank/DDBJ whole genome shotgun (WGS) entry which is preliminary data.</text>
</comment>
<dbReference type="Pfam" id="PF08530">
    <property type="entry name" value="PepX_C"/>
    <property type="match status" value="1"/>
</dbReference>
<keyword evidence="6" id="KW-1185">Reference proteome</keyword>
<evidence type="ECO:0000259" key="4">
    <source>
        <dbReference type="Pfam" id="PF08530"/>
    </source>
</evidence>
<evidence type="ECO:0000256" key="2">
    <source>
        <dbReference type="SAM" id="SignalP"/>
    </source>
</evidence>
<dbReference type="Gene3D" id="3.40.50.1820">
    <property type="entry name" value="alpha/beta hydrolase"/>
    <property type="match status" value="1"/>
</dbReference>
<feature type="domain" description="Xaa-Pro dipeptidyl-peptidase C-terminal" evidence="4">
    <location>
        <begin position="401"/>
        <end position="575"/>
    </location>
</feature>
<dbReference type="RefSeq" id="WP_254162875.1">
    <property type="nucleotide sequence ID" value="NZ_JAHESF010000007.1"/>
</dbReference>
<evidence type="ECO:0000259" key="3">
    <source>
        <dbReference type="Pfam" id="PF02129"/>
    </source>
</evidence>
<dbReference type="InterPro" id="IPR029058">
    <property type="entry name" value="AB_hydrolase_fold"/>
</dbReference>
<sequence length="584" mass="66167">MFTRSLFLFFILSSACAAQGQKQSYKVIENVRIKLDDGTQLAGHLSYPASGERVPVLFRFNCYARLTDLAANAFIFQLATNLGYAYAEIYTRGSGGSTGSVAPFEHDAGDVRQVIDWLSKQTWCNGEVAMGGGSYLGYTQWAAMKNPHPALKTIVPMVAAAPGKDFPILNGISMNYSLRWLSFFGAPYVNDNTVNDSVAWRQLYNAHYRQGLRSLDLDSLKGKRNATYQQWLAHPTFDSYWSSKLPSAAEFRKINIPVLSITGYFDSDQRGAMYYYNMHQRNNPDNRHYLLIGPYDHFTGQNAKHFSRYHYYRFDSIAYVNKVMLSAQWYNHVLKNGPMPEVIKDRVNVYVIGDGWRHAPSLSAMAKDTLKFHIGKESLSVKRQPASVLPLKFDARSIADTLGANYTYRGALSFNDEFPLPVDGNENYLRQTPLLIFDSPVFEKPFDLIGSPVATLYLSATDIRDADIELQYYEVTAEGKSYPLSLMTQRLSMADDRKKQLLKEREVRRFHLDNAYFMGKRIAKGSRIRLTFRIINEAATQKNYGSGKDVFKETRRDAKTGLLKIHSGHSYHSSVYIPGSSIGQ</sequence>
<evidence type="ECO:0000313" key="5">
    <source>
        <dbReference type="EMBL" id="MBT1697126.1"/>
    </source>
</evidence>
<dbReference type="InterPro" id="IPR008979">
    <property type="entry name" value="Galactose-bd-like_sf"/>
</dbReference>
<keyword evidence="1 5" id="KW-0378">Hydrolase</keyword>
<organism evidence="5 6">
    <name type="scientific">Chryseosolibacter histidini</name>
    <dbReference type="NCBI Taxonomy" id="2782349"/>
    <lineage>
        <taxon>Bacteria</taxon>
        <taxon>Pseudomonadati</taxon>
        <taxon>Bacteroidota</taxon>
        <taxon>Cytophagia</taxon>
        <taxon>Cytophagales</taxon>
        <taxon>Chryseotaleaceae</taxon>
        <taxon>Chryseosolibacter</taxon>
    </lineage>
</organism>
<dbReference type="SUPFAM" id="SSF49785">
    <property type="entry name" value="Galactose-binding domain-like"/>
    <property type="match status" value="1"/>
</dbReference>
<dbReference type="InterPro" id="IPR000383">
    <property type="entry name" value="Xaa-Pro-like_dom"/>
</dbReference>
<keyword evidence="2" id="KW-0732">Signal</keyword>
<evidence type="ECO:0000256" key="1">
    <source>
        <dbReference type="ARBA" id="ARBA00022801"/>
    </source>
</evidence>
<dbReference type="Gene3D" id="2.60.120.260">
    <property type="entry name" value="Galactose-binding domain-like"/>
    <property type="match status" value="1"/>
</dbReference>
<feature type="chain" id="PRO_5043033611" evidence="2">
    <location>
        <begin position="18"/>
        <end position="584"/>
    </location>
</feature>
<gene>
    <name evidence="5" type="ORF">KK083_09585</name>
</gene>
<reference evidence="5 6" key="1">
    <citation type="submission" date="2021-05" db="EMBL/GenBank/DDBJ databases">
        <title>A Polyphasic approach of four new species of the genus Ohtaekwangia: Ohtaekwangia histidinii sp. nov., Ohtaekwangia cretensis sp. nov., Ohtaekwangia indiensis sp. nov., Ohtaekwangia reichenbachii sp. nov. from diverse environment.</title>
        <authorList>
            <person name="Octaviana S."/>
        </authorList>
    </citation>
    <scope>NUCLEOTIDE SEQUENCE [LARGE SCALE GENOMIC DNA]</scope>
    <source>
        <strain evidence="5 6">PWU4</strain>
    </source>
</reference>
<evidence type="ECO:0000313" key="6">
    <source>
        <dbReference type="Proteomes" id="UP001319200"/>
    </source>
</evidence>
<proteinExistence type="predicted"/>
<dbReference type="PROSITE" id="PS51257">
    <property type="entry name" value="PROKAR_LIPOPROTEIN"/>
    <property type="match status" value="1"/>
</dbReference>
<dbReference type="SUPFAM" id="SSF53474">
    <property type="entry name" value="alpha/beta-Hydrolases"/>
    <property type="match status" value="1"/>
</dbReference>
<dbReference type="NCBIfam" id="TIGR00976">
    <property type="entry name" value="CocE_NonD"/>
    <property type="match status" value="1"/>
</dbReference>
<feature type="domain" description="Xaa-Pro dipeptidyl-peptidase-like" evidence="3">
    <location>
        <begin position="37"/>
        <end position="298"/>
    </location>
</feature>
<dbReference type="Proteomes" id="UP001319200">
    <property type="component" value="Unassembled WGS sequence"/>
</dbReference>
<feature type="signal peptide" evidence="2">
    <location>
        <begin position="1"/>
        <end position="17"/>
    </location>
</feature>
<accession>A0AAP2DIS4</accession>
<dbReference type="AlphaFoldDB" id="A0AAP2DIS4"/>
<protein>
    <submittedName>
        <fullName evidence="5">CocE/NonD family hydrolase</fullName>
    </submittedName>
</protein>
<dbReference type="GO" id="GO:0008239">
    <property type="term" value="F:dipeptidyl-peptidase activity"/>
    <property type="evidence" value="ECO:0007669"/>
    <property type="project" value="InterPro"/>
</dbReference>
<dbReference type="Gene3D" id="1.10.3020.10">
    <property type="entry name" value="alpha-amino acid ester hydrolase ( Helical cap domain)"/>
    <property type="match status" value="1"/>
</dbReference>
<dbReference type="Pfam" id="PF02129">
    <property type="entry name" value="Peptidase_S15"/>
    <property type="match status" value="1"/>
</dbReference>